<comment type="caution">
    <text evidence="2">The sequence shown here is derived from an EMBL/GenBank/DDBJ whole genome shotgun (WGS) entry which is preliminary data.</text>
</comment>
<proteinExistence type="predicted"/>
<protein>
    <submittedName>
        <fullName evidence="2">Uncharacterized protein</fullName>
    </submittedName>
</protein>
<dbReference type="EMBL" id="SOFD01000024">
    <property type="protein sequence ID" value="TFB77657.1"/>
    <property type="molecule type" value="Genomic_DNA"/>
</dbReference>
<organism evidence="2 3">
    <name type="scientific">Cryobacterium flavum</name>
    <dbReference type="NCBI Taxonomy" id="1424659"/>
    <lineage>
        <taxon>Bacteria</taxon>
        <taxon>Bacillati</taxon>
        <taxon>Actinomycetota</taxon>
        <taxon>Actinomycetes</taxon>
        <taxon>Micrococcales</taxon>
        <taxon>Microbacteriaceae</taxon>
        <taxon>Cryobacterium</taxon>
    </lineage>
</organism>
<reference evidence="2 3" key="1">
    <citation type="submission" date="2019-03" db="EMBL/GenBank/DDBJ databases">
        <title>Genomics of glacier-inhabiting Cryobacterium strains.</title>
        <authorList>
            <person name="Liu Q."/>
            <person name="Xin Y.-H."/>
        </authorList>
    </citation>
    <scope>NUCLEOTIDE SEQUENCE [LARGE SCALE GENOMIC DNA]</scope>
    <source>
        <strain evidence="2 3">Hh8</strain>
    </source>
</reference>
<evidence type="ECO:0000313" key="3">
    <source>
        <dbReference type="Proteomes" id="UP000298252"/>
    </source>
</evidence>
<evidence type="ECO:0000313" key="2">
    <source>
        <dbReference type="EMBL" id="TFB77657.1"/>
    </source>
</evidence>
<evidence type="ECO:0000256" key="1">
    <source>
        <dbReference type="SAM" id="MobiDB-lite"/>
    </source>
</evidence>
<keyword evidence="3" id="KW-1185">Reference proteome</keyword>
<accession>A0ABY2I5N4</accession>
<dbReference type="Proteomes" id="UP000298252">
    <property type="component" value="Unassembled WGS sequence"/>
</dbReference>
<sequence>MSAAIPVVGPQPAPPTTADQPARRIPAGISRNRAIRLVLNRAPDLVCTNARLVHHPYAGYVYAVQQRAFGRSIYGVAHILVDRCSGGTSTSDPWPDPVLIEPCETLDAAPATISKEHAENDARQCAVRTALHRRRAVIPIEVTSVSRDPLLYKPNWLLDLQLPADGGTVKVLVDALTGAYHLVPGGVVQIEPTAAG</sequence>
<dbReference type="RefSeq" id="WP_104129815.1">
    <property type="nucleotide sequence ID" value="NZ_FNIB01000001.1"/>
</dbReference>
<feature type="region of interest" description="Disordered" evidence="1">
    <location>
        <begin position="1"/>
        <end position="23"/>
    </location>
</feature>
<gene>
    <name evidence="2" type="ORF">E3O21_08255</name>
</gene>
<name>A0ABY2I5N4_9MICO</name>